<sequence length="453" mass="48361">MSELTLDAAAIIHTRDQKVESLLANFAFELKDKGVVVKGVVQRNTPDPDGGHDQMDLIDIETGDIFGITQKLGRAAGSCHLDQSGLAAASTVLRRAVEERPALLVANRFGEQEATGRGFADEMLAAMSEGIPMVTAVGDLWREKWQTFTGGGATLLPPTPVALRRWFDTLGKGDQREYPGSVLTETVRALSTILGDEMDGLVVERAVVGQFFTAVKLNNGATGACHSPAKALITSDCCASLPKSVLLAGHLTGRPVGEFLADLWEDLGNCRALGIAVINALAETAWRRRPAPGWKMITGVDALKAAGLRPEEKMVMVGAFVSYIRALKTHHEKLSVLELTTAPFLPDELRYYVPADKAAEEIPAADVVLMTGSTIVNDTMDDLLALARPDARVMVVGPSTPMLPDVLAAKGADLLATIRITDGDRFLDVLAEGGGTQGVFDKSAELVVLSRQP</sequence>
<dbReference type="InterPro" id="IPR018912">
    <property type="entry name" value="DUF2478"/>
</dbReference>
<evidence type="ECO:0008006" key="5">
    <source>
        <dbReference type="Google" id="ProtNLM"/>
    </source>
</evidence>
<name>A0A2N3PYY4_9PROT</name>
<feature type="domain" description="DUF4213" evidence="2">
    <location>
        <begin position="194"/>
        <end position="281"/>
    </location>
</feature>
<proteinExistence type="predicted"/>
<reference evidence="4" key="1">
    <citation type="submission" date="2017-12" db="EMBL/GenBank/DDBJ databases">
        <title>Draft genome sequence of Telmatospirillum siberiense 26-4b1T, an acidotolerant peatland alphaproteobacterium potentially involved in sulfur cycling.</title>
        <authorList>
            <person name="Hausmann B."/>
            <person name="Pjevac P."/>
            <person name="Schreck K."/>
            <person name="Herbold C.W."/>
            <person name="Daims H."/>
            <person name="Wagner M."/>
            <person name="Pester M."/>
            <person name="Loy A."/>
        </authorList>
    </citation>
    <scope>NUCLEOTIDE SEQUENCE [LARGE SCALE GENOMIC DNA]</scope>
    <source>
        <strain evidence="4">26-4b1</strain>
    </source>
</reference>
<dbReference type="RefSeq" id="WP_101249650.1">
    <property type="nucleotide sequence ID" value="NZ_PIUM01000004.1"/>
</dbReference>
<dbReference type="Pfam" id="PF13938">
    <property type="entry name" value="DUF4213"/>
    <property type="match status" value="1"/>
</dbReference>
<dbReference type="Gene3D" id="3.30.390.100">
    <property type="match status" value="1"/>
</dbReference>
<dbReference type="Pfam" id="PF10649">
    <property type="entry name" value="DUF2478"/>
    <property type="match status" value="1"/>
</dbReference>
<feature type="domain" description="Putative heavy-metal chelation" evidence="1">
    <location>
        <begin position="301"/>
        <end position="445"/>
    </location>
</feature>
<dbReference type="OrthoDB" id="5918880at2"/>
<comment type="caution">
    <text evidence="3">The sequence shown here is derived from an EMBL/GenBank/DDBJ whole genome shotgun (WGS) entry which is preliminary data.</text>
</comment>
<protein>
    <recommendedName>
        <fullName evidence="5">DUF2478 domain-containing protein</fullName>
    </recommendedName>
</protein>
<dbReference type="InterPro" id="IPR007161">
    <property type="entry name" value="DUF364"/>
</dbReference>
<dbReference type="SUPFAM" id="SSF159713">
    <property type="entry name" value="Dhaf3308-like"/>
    <property type="match status" value="1"/>
</dbReference>
<evidence type="ECO:0000259" key="2">
    <source>
        <dbReference type="Pfam" id="PF13938"/>
    </source>
</evidence>
<dbReference type="InterPro" id="IPR025251">
    <property type="entry name" value="DUF4213"/>
</dbReference>
<evidence type="ECO:0000313" key="4">
    <source>
        <dbReference type="Proteomes" id="UP000233293"/>
    </source>
</evidence>
<dbReference type="EMBL" id="PIUM01000004">
    <property type="protein sequence ID" value="PKU25595.1"/>
    <property type="molecule type" value="Genomic_DNA"/>
</dbReference>
<dbReference type="AlphaFoldDB" id="A0A2N3PYY4"/>
<gene>
    <name evidence="3" type="ORF">CWS72_05915</name>
</gene>
<dbReference type="Proteomes" id="UP000233293">
    <property type="component" value="Unassembled WGS sequence"/>
</dbReference>
<evidence type="ECO:0000259" key="1">
    <source>
        <dbReference type="Pfam" id="PF04016"/>
    </source>
</evidence>
<dbReference type="Gene3D" id="3.40.50.11590">
    <property type="match status" value="1"/>
</dbReference>
<evidence type="ECO:0000313" key="3">
    <source>
        <dbReference type="EMBL" id="PKU25595.1"/>
    </source>
</evidence>
<accession>A0A2N3PYY4</accession>
<dbReference type="Pfam" id="PF04016">
    <property type="entry name" value="DUF364"/>
    <property type="match status" value="1"/>
</dbReference>
<organism evidence="3 4">
    <name type="scientific">Telmatospirillum siberiense</name>
    <dbReference type="NCBI Taxonomy" id="382514"/>
    <lineage>
        <taxon>Bacteria</taxon>
        <taxon>Pseudomonadati</taxon>
        <taxon>Pseudomonadota</taxon>
        <taxon>Alphaproteobacteria</taxon>
        <taxon>Rhodospirillales</taxon>
        <taxon>Rhodospirillaceae</taxon>
        <taxon>Telmatospirillum</taxon>
    </lineage>
</organism>
<keyword evidence="4" id="KW-1185">Reference proteome</keyword>